<dbReference type="GO" id="GO:0016746">
    <property type="term" value="F:acyltransferase activity"/>
    <property type="evidence" value="ECO:0007669"/>
    <property type="project" value="TreeGrafter"/>
</dbReference>
<sequence>MTSGFPTLDRVLEVIDSIPVVIIFVAFSAFLFPFARFVFPHIRSSKTNALIHIVYGLIMSIVIFRSDTILCLLMAIVTFVGIKYFSVSISITIATLSLLASHIVVMMRPIDWALDMTGMTMVMFQKAVSLTFNVADGRLRKSGQKIKRPRWEAVAVDECPSFFIYLAYLFTPYGSFSNPFLEFKLFEVILNVGCRYIPSKTSNNTSDSSKSDSSKSDSSKSDSSKSNEAENGESKDDEKFVSNWSRIPQVEHKIAFKRYLYAFVYAAFVQVGMIYISMDSTYKASWFEKVPLLIKPIVMAALTAIQASRYFPAWMLVDSGFYEFGLGSAGIVEHDEVSNLTMIDTLKSPTCDEWMRRWNHTTHLFWKNYLFTRLLNNGFGKGFSNMMVFICSMAWHGIRFIYLGMLPEAFLCMKVDAFWNQKFPQKDASSFIKFLHNLWVVCSMLYCTSTWYYPSFEDFLFVRKKVSFIIPIIAVFIFIIVLVMPKKKEGAKPKVE</sequence>
<dbReference type="EMBL" id="MLAK01000752">
    <property type="protein sequence ID" value="OHT05591.1"/>
    <property type="molecule type" value="Genomic_DNA"/>
</dbReference>
<evidence type="ECO:0000313" key="3">
    <source>
        <dbReference type="EMBL" id="OHT05591.1"/>
    </source>
</evidence>
<feature type="transmembrane region" description="Helical" evidence="2">
    <location>
        <begin position="259"/>
        <end position="278"/>
    </location>
</feature>
<keyword evidence="2" id="KW-1133">Transmembrane helix</keyword>
<comment type="caution">
    <text evidence="3">The sequence shown here is derived from an EMBL/GenBank/DDBJ whole genome shotgun (WGS) entry which is preliminary data.</text>
</comment>
<dbReference type="GO" id="GO:0030258">
    <property type="term" value="P:lipid modification"/>
    <property type="evidence" value="ECO:0007669"/>
    <property type="project" value="TreeGrafter"/>
</dbReference>
<dbReference type="PANTHER" id="PTHR13906">
    <property type="entry name" value="PORCUPINE"/>
    <property type="match status" value="1"/>
</dbReference>
<proteinExistence type="predicted"/>
<gene>
    <name evidence="3" type="ORF">TRFO_26592</name>
</gene>
<organism evidence="3 4">
    <name type="scientific">Tritrichomonas foetus</name>
    <dbReference type="NCBI Taxonomy" id="1144522"/>
    <lineage>
        <taxon>Eukaryota</taxon>
        <taxon>Metamonada</taxon>
        <taxon>Parabasalia</taxon>
        <taxon>Tritrichomonadida</taxon>
        <taxon>Tritrichomonadidae</taxon>
        <taxon>Tritrichomonas</taxon>
    </lineage>
</organism>
<evidence type="ECO:0000313" key="4">
    <source>
        <dbReference type="Proteomes" id="UP000179807"/>
    </source>
</evidence>
<dbReference type="VEuPathDB" id="TrichDB:TRFO_26592"/>
<dbReference type="InterPro" id="IPR049941">
    <property type="entry name" value="LPLAT_7/PORCN-like"/>
</dbReference>
<reference evidence="3" key="1">
    <citation type="submission" date="2016-10" db="EMBL/GenBank/DDBJ databases">
        <authorList>
            <person name="Benchimol M."/>
            <person name="Almeida L.G."/>
            <person name="Vasconcelos A.T."/>
            <person name="Perreira-Neves A."/>
            <person name="Rosa I.A."/>
            <person name="Tasca T."/>
            <person name="Bogo M.R."/>
            <person name="de Souza W."/>
        </authorList>
    </citation>
    <scope>NUCLEOTIDE SEQUENCE [LARGE SCALE GENOMIC DNA]</scope>
    <source>
        <strain evidence="3">K</strain>
    </source>
</reference>
<feature type="region of interest" description="Disordered" evidence="1">
    <location>
        <begin position="202"/>
        <end position="234"/>
    </location>
</feature>
<feature type="transmembrane region" description="Helical" evidence="2">
    <location>
        <begin position="51"/>
        <end position="78"/>
    </location>
</feature>
<dbReference type="GeneID" id="94839743"/>
<feature type="transmembrane region" description="Helical" evidence="2">
    <location>
        <begin position="20"/>
        <end position="39"/>
    </location>
</feature>
<keyword evidence="2" id="KW-0812">Transmembrane</keyword>
<dbReference type="OrthoDB" id="5974730at2759"/>
<feature type="transmembrane region" description="Helical" evidence="2">
    <location>
        <begin position="84"/>
        <end position="106"/>
    </location>
</feature>
<evidence type="ECO:0000256" key="2">
    <source>
        <dbReference type="SAM" id="Phobius"/>
    </source>
</evidence>
<protein>
    <submittedName>
        <fullName evidence="3">MBOAT family protein</fullName>
    </submittedName>
</protein>
<dbReference type="Proteomes" id="UP000179807">
    <property type="component" value="Unassembled WGS sequence"/>
</dbReference>
<accession>A0A1J4K2H1</accession>
<keyword evidence="2" id="KW-0472">Membrane</keyword>
<feature type="transmembrane region" description="Helical" evidence="2">
    <location>
        <begin position="466"/>
        <end position="484"/>
    </location>
</feature>
<dbReference type="RefSeq" id="XP_068358727.1">
    <property type="nucleotide sequence ID" value="XM_068505039.1"/>
</dbReference>
<dbReference type="GO" id="GO:0016020">
    <property type="term" value="C:membrane"/>
    <property type="evidence" value="ECO:0007669"/>
    <property type="project" value="TreeGrafter"/>
</dbReference>
<feature type="compositionally biased region" description="Basic and acidic residues" evidence="1">
    <location>
        <begin position="209"/>
        <end position="234"/>
    </location>
</feature>
<dbReference type="PANTHER" id="PTHR13906:SF4">
    <property type="entry name" value="LYSOPHOSPHOLIPID ACYLTRANSFERASE 6"/>
    <property type="match status" value="1"/>
</dbReference>
<name>A0A1J4K2H1_9EUKA</name>
<feature type="transmembrane region" description="Helical" evidence="2">
    <location>
        <begin position="386"/>
        <end position="413"/>
    </location>
</feature>
<feature type="transmembrane region" description="Helical" evidence="2">
    <location>
        <begin position="434"/>
        <end position="454"/>
    </location>
</feature>
<evidence type="ECO:0000256" key="1">
    <source>
        <dbReference type="SAM" id="MobiDB-lite"/>
    </source>
</evidence>
<dbReference type="AlphaFoldDB" id="A0A1J4K2H1"/>
<keyword evidence="4" id="KW-1185">Reference proteome</keyword>